<gene>
    <name evidence="5" type="ORF">CC78DRAFT_612760</name>
</gene>
<keyword evidence="2 3" id="KW-0378">Hydrolase</keyword>
<dbReference type="AlphaFoldDB" id="A0A9P4N7C8"/>
<name>A0A9P4N7C8_9PLEO</name>
<dbReference type="PROSITE" id="PS00122">
    <property type="entry name" value="CARBOXYLESTERASE_B_1"/>
    <property type="match status" value="1"/>
</dbReference>
<keyword evidence="6" id="KW-1185">Reference proteome</keyword>
<reference evidence="6" key="1">
    <citation type="journal article" date="2020" name="Stud. Mycol.">
        <title>101 Dothideomycetes genomes: A test case for predicting lifestyles and emergence of pathogens.</title>
        <authorList>
            <person name="Haridas S."/>
            <person name="Albert R."/>
            <person name="Binder M."/>
            <person name="Bloem J."/>
            <person name="LaButti K."/>
            <person name="Salamov A."/>
            <person name="Andreopoulos B."/>
            <person name="Baker S."/>
            <person name="Barry K."/>
            <person name="Bills G."/>
            <person name="Bluhm B."/>
            <person name="Cannon C."/>
            <person name="Castanera R."/>
            <person name="Culley D."/>
            <person name="Daum C."/>
            <person name="Ezra D."/>
            <person name="Gonzalez J."/>
            <person name="Henrissat B."/>
            <person name="Kuo A."/>
            <person name="Liang C."/>
            <person name="Lipzen A."/>
            <person name="Lutzoni F."/>
            <person name="Magnuson J."/>
            <person name="Mondo S."/>
            <person name="Nolan M."/>
            <person name="Ohm R."/>
            <person name="Pangilinan J."/>
            <person name="Park H.-J."/>
            <person name="Ramirez L."/>
            <person name="Alfaro M."/>
            <person name="Sun H."/>
            <person name="Tritt A."/>
            <person name="Yoshinaga Y."/>
            <person name="Zwiers L.-H."/>
            <person name="Turgeon B."/>
            <person name="Goodwin S."/>
            <person name="Spatafora J."/>
            <person name="Crous P."/>
            <person name="Grigoriev I."/>
        </authorList>
    </citation>
    <scope>NUCLEOTIDE SEQUENCE [LARGE SCALE GENOMIC DNA]</scope>
    <source>
        <strain evidence="6">CBS 304.66</strain>
    </source>
</reference>
<dbReference type="EC" id="3.1.1.-" evidence="3"/>
<dbReference type="OrthoDB" id="408631at2759"/>
<feature type="chain" id="PRO_5040528182" description="Carboxylic ester hydrolase" evidence="3">
    <location>
        <begin position="30"/>
        <end position="604"/>
    </location>
</feature>
<evidence type="ECO:0000256" key="3">
    <source>
        <dbReference type="RuleBase" id="RU361235"/>
    </source>
</evidence>
<organism evidence="5 6">
    <name type="scientific">Lojkania enalia</name>
    <dbReference type="NCBI Taxonomy" id="147567"/>
    <lineage>
        <taxon>Eukaryota</taxon>
        <taxon>Fungi</taxon>
        <taxon>Dikarya</taxon>
        <taxon>Ascomycota</taxon>
        <taxon>Pezizomycotina</taxon>
        <taxon>Dothideomycetes</taxon>
        <taxon>Pleosporomycetidae</taxon>
        <taxon>Pleosporales</taxon>
        <taxon>Pleosporales incertae sedis</taxon>
        <taxon>Lojkania</taxon>
    </lineage>
</organism>
<feature type="signal peptide" evidence="3">
    <location>
        <begin position="1"/>
        <end position="29"/>
    </location>
</feature>
<dbReference type="SUPFAM" id="SSF53474">
    <property type="entry name" value="alpha/beta-Hydrolases"/>
    <property type="match status" value="1"/>
</dbReference>
<dbReference type="PANTHER" id="PTHR11559">
    <property type="entry name" value="CARBOXYLESTERASE"/>
    <property type="match status" value="1"/>
</dbReference>
<evidence type="ECO:0000256" key="1">
    <source>
        <dbReference type="ARBA" id="ARBA00005964"/>
    </source>
</evidence>
<dbReference type="InterPro" id="IPR019819">
    <property type="entry name" value="Carboxylesterase_B_CS"/>
</dbReference>
<dbReference type="InterPro" id="IPR029058">
    <property type="entry name" value="AB_hydrolase_fold"/>
</dbReference>
<keyword evidence="3" id="KW-0732">Signal</keyword>
<dbReference type="GO" id="GO:0016787">
    <property type="term" value="F:hydrolase activity"/>
    <property type="evidence" value="ECO:0007669"/>
    <property type="project" value="UniProtKB-KW"/>
</dbReference>
<comment type="similarity">
    <text evidence="1 3">Belongs to the type-B carboxylesterase/lipase family.</text>
</comment>
<dbReference type="PROSITE" id="PS00941">
    <property type="entry name" value="CARBOXYLESTERASE_B_2"/>
    <property type="match status" value="1"/>
</dbReference>
<evidence type="ECO:0000256" key="2">
    <source>
        <dbReference type="ARBA" id="ARBA00022801"/>
    </source>
</evidence>
<dbReference type="EMBL" id="ML986584">
    <property type="protein sequence ID" value="KAF2268888.1"/>
    <property type="molecule type" value="Genomic_DNA"/>
</dbReference>
<dbReference type="Gene3D" id="3.40.50.1820">
    <property type="entry name" value="alpha/beta hydrolase"/>
    <property type="match status" value="1"/>
</dbReference>
<evidence type="ECO:0000259" key="4">
    <source>
        <dbReference type="Pfam" id="PF00135"/>
    </source>
</evidence>
<dbReference type="Proteomes" id="UP000800093">
    <property type="component" value="Unassembled WGS sequence"/>
</dbReference>
<dbReference type="InterPro" id="IPR002018">
    <property type="entry name" value="CarbesteraseB"/>
</dbReference>
<dbReference type="Pfam" id="PF00135">
    <property type="entry name" value="COesterase"/>
    <property type="match status" value="1"/>
</dbReference>
<protein>
    <recommendedName>
        <fullName evidence="3">Carboxylic ester hydrolase</fullName>
        <ecNumber evidence="3">3.1.1.-</ecNumber>
    </recommendedName>
</protein>
<sequence length="604" mass="65301">MKRVTSLLASAIAIALLAGFDNGPSGVFAEPVPAAAKRAAPTVDLGYSVYAGSFSADYNMNIFKGIRYAAPPVGDLRWRAPQSPPTNRSATIPATQDPPLCPQTGASAEVPSDYGFGSRLGNEDCLFLNVYAPPGAKKLPVFLWIHGGGYGLFGAGNDPTELQAANNNNFITVLIQYRLGAFGFLAGKDVKENGTPNAGLLDMNFALQWVQKYIKNFGGDPSRVTIGGESAGGAAVMYQAMAYGGKQKENLFNNIISASPWVPNQYNYNDAVPAKVYNDFASAAGCSTAHDRLACLRASDSEVLQNASFKVSEAGPFGTFAFLPVTDGTFVQQRPTQQLLAKAVKGKRILSGNNANEGIPLSPPTSKTLQAFRSYVSTTFPKFSALDKFTLEQIYSYDGDNQDTDPSDPLFETTGTGYPTAVNQSGFATGQQQRVFNVFAESTFDCPSYWLASAFPQAWKYQFSAPPSYHGFDLNAYWSKGQATPGDDFKHAFQKIWGNFITKDSPIISVADAKGTKSNATVPVSYGGGNIKWPQWNDWSRSFLDLNTTGGTPHFLDVTENLKYYIYLEPGVTNVFKLANGWTWEGGRGARCAWWGLMGGKVPY</sequence>
<evidence type="ECO:0000313" key="6">
    <source>
        <dbReference type="Proteomes" id="UP000800093"/>
    </source>
</evidence>
<dbReference type="FunFam" id="3.40.50.1820:FF:000266">
    <property type="entry name" value="Carboxylic ester hydrolase"/>
    <property type="match status" value="1"/>
</dbReference>
<proteinExistence type="inferred from homology"/>
<feature type="domain" description="Carboxylesterase type B" evidence="4">
    <location>
        <begin position="57"/>
        <end position="548"/>
    </location>
</feature>
<accession>A0A9P4N7C8</accession>
<evidence type="ECO:0000313" key="5">
    <source>
        <dbReference type="EMBL" id="KAF2268888.1"/>
    </source>
</evidence>
<dbReference type="InterPro" id="IPR050309">
    <property type="entry name" value="Type-B_Carboxylest/Lipase"/>
</dbReference>
<dbReference type="InterPro" id="IPR019826">
    <property type="entry name" value="Carboxylesterase_B_AS"/>
</dbReference>
<comment type="caution">
    <text evidence="5">The sequence shown here is derived from an EMBL/GenBank/DDBJ whole genome shotgun (WGS) entry which is preliminary data.</text>
</comment>